<name>A0A8T0R1T9_PANVG</name>
<dbReference type="AlphaFoldDB" id="A0A8T0R1T9"/>
<evidence type="ECO:0000256" key="1">
    <source>
        <dbReference type="SAM" id="MobiDB-lite"/>
    </source>
</evidence>
<proteinExistence type="predicted"/>
<sequence>MCVEEPPRQSRQSGVGSFPRAAAASGIMNRHDPRRRSPQTATVAAASIRSRVRRRIRAHTRRHLRGRFSQSERFVSPSARSAPQQLGAVLARVRFRLDPTCSASCSLGS</sequence>
<keyword evidence="3" id="KW-1185">Reference proteome</keyword>
<dbReference type="Proteomes" id="UP000823388">
    <property type="component" value="Chromosome 6N"/>
</dbReference>
<organism evidence="2 3">
    <name type="scientific">Panicum virgatum</name>
    <name type="common">Blackwell switchgrass</name>
    <dbReference type="NCBI Taxonomy" id="38727"/>
    <lineage>
        <taxon>Eukaryota</taxon>
        <taxon>Viridiplantae</taxon>
        <taxon>Streptophyta</taxon>
        <taxon>Embryophyta</taxon>
        <taxon>Tracheophyta</taxon>
        <taxon>Spermatophyta</taxon>
        <taxon>Magnoliopsida</taxon>
        <taxon>Liliopsida</taxon>
        <taxon>Poales</taxon>
        <taxon>Poaceae</taxon>
        <taxon>PACMAD clade</taxon>
        <taxon>Panicoideae</taxon>
        <taxon>Panicodae</taxon>
        <taxon>Paniceae</taxon>
        <taxon>Panicinae</taxon>
        <taxon>Panicum</taxon>
        <taxon>Panicum sect. Hiantes</taxon>
    </lineage>
</organism>
<evidence type="ECO:0000313" key="3">
    <source>
        <dbReference type="Proteomes" id="UP000823388"/>
    </source>
</evidence>
<protein>
    <submittedName>
        <fullName evidence="2">Uncharacterized protein</fullName>
    </submittedName>
</protein>
<evidence type="ECO:0000313" key="2">
    <source>
        <dbReference type="EMBL" id="KAG2579165.1"/>
    </source>
</evidence>
<dbReference type="EMBL" id="CM029048">
    <property type="protein sequence ID" value="KAG2579165.1"/>
    <property type="molecule type" value="Genomic_DNA"/>
</dbReference>
<feature type="region of interest" description="Disordered" evidence="1">
    <location>
        <begin position="1"/>
        <end position="47"/>
    </location>
</feature>
<gene>
    <name evidence="2" type="ORF">PVAP13_6NG240503</name>
</gene>
<reference evidence="2" key="1">
    <citation type="submission" date="2020-05" db="EMBL/GenBank/DDBJ databases">
        <title>WGS assembly of Panicum virgatum.</title>
        <authorList>
            <person name="Lovell J.T."/>
            <person name="Jenkins J."/>
            <person name="Shu S."/>
            <person name="Juenger T.E."/>
            <person name="Schmutz J."/>
        </authorList>
    </citation>
    <scope>NUCLEOTIDE SEQUENCE</scope>
    <source>
        <strain evidence="2">AP13</strain>
    </source>
</reference>
<accession>A0A8T0R1T9</accession>
<comment type="caution">
    <text evidence="2">The sequence shown here is derived from an EMBL/GenBank/DDBJ whole genome shotgun (WGS) entry which is preliminary data.</text>
</comment>